<reference evidence="3" key="1">
    <citation type="submission" date="2022-11" db="UniProtKB">
        <authorList>
            <consortium name="WormBaseParasite"/>
        </authorList>
    </citation>
    <scope>IDENTIFICATION</scope>
</reference>
<feature type="region of interest" description="Disordered" evidence="1">
    <location>
        <begin position="59"/>
        <end position="86"/>
    </location>
</feature>
<sequence>MERKRKEMMENANWRSENRKETIEKTHEILKKEIEESQSHVQTGPSFIRPMIQSAMDNQTLEDSINHRRKRAAGSSRDMQKSFARR</sequence>
<evidence type="ECO:0000313" key="3">
    <source>
        <dbReference type="WBParaSite" id="PSU_v2.g14135.t1"/>
    </source>
</evidence>
<accession>A0A914Y3X3</accession>
<dbReference type="Proteomes" id="UP000887577">
    <property type="component" value="Unplaced"/>
</dbReference>
<feature type="region of interest" description="Disordered" evidence="1">
    <location>
        <begin position="1"/>
        <end position="20"/>
    </location>
</feature>
<proteinExistence type="predicted"/>
<name>A0A914Y3X3_9BILA</name>
<evidence type="ECO:0000313" key="2">
    <source>
        <dbReference type="Proteomes" id="UP000887577"/>
    </source>
</evidence>
<evidence type="ECO:0000256" key="1">
    <source>
        <dbReference type="SAM" id="MobiDB-lite"/>
    </source>
</evidence>
<keyword evidence="2" id="KW-1185">Reference proteome</keyword>
<protein>
    <submittedName>
        <fullName evidence="3">Uncharacterized protein</fullName>
    </submittedName>
</protein>
<organism evidence="2 3">
    <name type="scientific">Panagrolaimus superbus</name>
    <dbReference type="NCBI Taxonomy" id="310955"/>
    <lineage>
        <taxon>Eukaryota</taxon>
        <taxon>Metazoa</taxon>
        <taxon>Ecdysozoa</taxon>
        <taxon>Nematoda</taxon>
        <taxon>Chromadorea</taxon>
        <taxon>Rhabditida</taxon>
        <taxon>Tylenchina</taxon>
        <taxon>Panagrolaimomorpha</taxon>
        <taxon>Panagrolaimoidea</taxon>
        <taxon>Panagrolaimidae</taxon>
        <taxon>Panagrolaimus</taxon>
    </lineage>
</organism>
<dbReference type="AlphaFoldDB" id="A0A914Y3X3"/>
<dbReference type="WBParaSite" id="PSU_v2.g14135.t1">
    <property type="protein sequence ID" value="PSU_v2.g14135.t1"/>
    <property type="gene ID" value="PSU_v2.g14135"/>
</dbReference>